<dbReference type="EMBL" id="JACGCI010000020">
    <property type="protein sequence ID" value="KAF6757900.1"/>
    <property type="molecule type" value="Genomic_DNA"/>
</dbReference>
<evidence type="ECO:0000313" key="1">
    <source>
        <dbReference type="EMBL" id="KAF6757900.1"/>
    </source>
</evidence>
<proteinExistence type="predicted"/>
<dbReference type="Proteomes" id="UP000521943">
    <property type="component" value="Unassembled WGS sequence"/>
</dbReference>
<evidence type="ECO:0000313" key="2">
    <source>
        <dbReference type="Proteomes" id="UP000521943"/>
    </source>
</evidence>
<sequence>MAPVAEMSVANTGMHAASNASQGRAVEAPTNASALAQGRLQDVLDLDTRYVRCALSEREPPFDVDTVDGRINNALIMLGYQVVPTGDEAEERYLCLVAAKERISIVLPQLEDLMKEGTMTDDGTDSDVALRDMTKTLDAILDEDTVSFFRFLESSGTVGSSIFRFPARSSSGLGSMHVDEASVLMQLASPNPVTIRAPRSVGGGGAVIPLSSTTRVDDDMAFERMLVSDGDDVDSLYVQHASSPGAMDQESGDEVAALTECFEAKARMSMDEMD</sequence>
<comment type="caution">
    <text evidence="1">The sequence shown here is derived from an EMBL/GenBank/DDBJ whole genome shotgun (WGS) entry which is preliminary data.</text>
</comment>
<reference evidence="1 2" key="1">
    <citation type="submission" date="2020-07" db="EMBL/GenBank/DDBJ databases">
        <title>Comparative genomics of pyrophilous fungi reveals a link between fire events and developmental genes.</title>
        <authorList>
            <consortium name="DOE Joint Genome Institute"/>
            <person name="Steindorff A.S."/>
            <person name="Carver A."/>
            <person name="Calhoun S."/>
            <person name="Stillman K."/>
            <person name="Liu H."/>
            <person name="Lipzen A."/>
            <person name="Pangilinan J."/>
            <person name="Labutti K."/>
            <person name="Bruns T.D."/>
            <person name="Grigoriev I.V."/>
        </authorList>
    </citation>
    <scope>NUCLEOTIDE SEQUENCE [LARGE SCALE GENOMIC DNA]</scope>
    <source>
        <strain evidence="1 2">CBS 144469</strain>
    </source>
</reference>
<organism evidence="1 2">
    <name type="scientific">Ephemerocybe angulata</name>
    <dbReference type="NCBI Taxonomy" id="980116"/>
    <lineage>
        <taxon>Eukaryota</taxon>
        <taxon>Fungi</taxon>
        <taxon>Dikarya</taxon>
        <taxon>Basidiomycota</taxon>
        <taxon>Agaricomycotina</taxon>
        <taxon>Agaricomycetes</taxon>
        <taxon>Agaricomycetidae</taxon>
        <taxon>Agaricales</taxon>
        <taxon>Agaricineae</taxon>
        <taxon>Psathyrellaceae</taxon>
        <taxon>Ephemerocybe</taxon>
    </lineage>
</organism>
<gene>
    <name evidence="1" type="ORF">DFP72DRAFT_1109031</name>
</gene>
<protein>
    <submittedName>
        <fullName evidence="1">Uncharacterized protein</fullName>
    </submittedName>
</protein>
<accession>A0A8H6I321</accession>
<name>A0A8H6I321_9AGAR</name>
<dbReference type="AlphaFoldDB" id="A0A8H6I321"/>
<keyword evidence="2" id="KW-1185">Reference proteome</keyword>
<dbReference type="OrthoDB" id="10297667at2759"/>